<dbReference type="GO" id="GO:0006364">
    <property type="term" value="P:rRNA processing"/>
    <property type="evidence" value="ECO:0007669"/>
    <property type="project" value="UniProtKB-UniRule"/>
</dbReference>
<dbReference type="SMART" id="SM00849">
    <property type="entry name" value="Lactamase_B"/>
    <property type="match status" value="1"/>
</dbReference>
<dbReference type="InterPro" id="IPR042173">
    <property type="entry name" value="RNase_J_2"/>
</dbReference>
<dbReference type="GO" id="GO:0003723">
    <property type="term" value="F:RNA binding"/>
    <property type="evidence" value="ECO:0007669"/>
    <property type="project" value="UniProtKB-UniRule"/>
</dbReference>
<dbReference type="NCBIfam" id="TIGR00649">
    <property type="entry name" value="MG423"/>
    <property type="match status" value="1"/>
</dbReference>
<reference evidence="11" key="1">
    <citation type="submission" date="2019-09" db="EMBL/GenBank/DDBJ databases">
        <title>Complete genome sequencing of four Arcobacter species reveals a diverse suite of mobile elements.</title>
        <authorList>
            <person name="Miller W.G."/>
            <person name="Yee E."/>
            <person name="Bono J.L."/>
        </authorList>
    </citation>
    <scope>NUCLEOTIDE SEQUENCE [LARGE SCALE GENOMIC DNA]</scope>
    <source>
        <strain evidence="11">LMG 26638</strain>
    </source>
</reference>
<evidence type="ECO:0000256" key="4">
    <source>
        <dbReference type="ARBA" id="ARBA00022759"/>
    </source>
</evidence>
<dbReference type="Pfam" id="PF00753">
    <property type="entry name" value="Lactamase_B"/>
    <property type="match status" value="1"/>
</dbReference>
<dbReference type="InterPro" id="IPR055132">
    <property type="entry name" value="RNase_J_b_CASP"/>
</dbReference>
<dbReference type="GO" id="GO:0004534">
    <property type="term" value="F:5'-3' RNA exonuclease activity"/>
    <property type="evidence" value="ECO:0007669"/>
    <property type="project" value="UniProtKB-UniRule"/>
</dbReference>
<name>A0A5C2H4Y7_9BACT</name>
<dbReference type="EMBL" id="CP035928">
    <property type="protein sequence ID" value="QEP33248.1"/>
    <property type="molecule type" value="Genomic_DNA"/>
</dbReference>
<dbReference type="InterPro" id="IPR041636">
    <property type="entry name" value="RNase_J_C"/>
</dbReference>
<dbReference type="PANTHER" id="PTHR43694:SF1">
    <property type="entry name" value="RIBONUCLEASE J"/>
    <property type="match status" value="1"/>
</dbReference>
<evidence type="ECO:0000313" key="12">
    <source>
        <dbReference type="Proteomes" id="UP000322726"/>
    </source>
</evidence>
<keyword evidence="1 9" id="KW-0963">Cytoplasm</keyword>
<sequence length="654" mass="74085">MEEIKTEETVVVQENPTTNNTDNKQNEVSKNETTENAQQNGENKKRTPYNKKRKPRPNNTKKGPVGGPKEGWINDLKKAYIINEKIHRDRLNPHYKLNLNTTAKLKITPLGGLGEIGGNMMVIETQNEAIIVDVGMSFPDEDMHGVDILIPDFTYIREIKDKIVGIVITHGHEDHIGAMPYLFKEMQFPVYGTSLPLEMIGSKFDEHKMREHRSLFRAVQKRRPIKIGNEFEVEWMHITHSIIDSSAIAVTTEAGTMIHTGDFKIDHTPYDGFPTDLHRLAYYGEKGVLLLTSDSTNSHAPGFTRTEKTVGPTFDRLFAGAKGRVIMSTFSSNIHRVAQAIERAITFGRKICVIGRSMEKNLDLAMTLGYIKFPKDQFIDAHEVNKYNDKEVLIVTTGSQGESMSALYRMAIHEHRHIKIKPDDQIILSAKAIPGNEASVSGIINHLLKAGAKVAYQDYGDIHVSGHAAQEEQKLMLRLVKPKFFLPVHGEYNHALKHGQTGIDCGVLERNVYIMSDGEQIEVTPKYLKKVKTVKTGKVYIDNQLNHKISDDIVIDRQTMANEGVVMIVAQINENDRTLAQRPKVTSFGLVPDKQDKFFSKEIEDLLTTFLANVKPGIFKNNRILEDELRKVVRKHCIRKYKKYPMIVPTIFVQ</sequence>
<keyword evidence="5 9" id="KW-0378">Hydrolase</keyword>
<feature type="binding site" evidence="9">
    <location>
        <begin position="463"/>
        <end position="467"/>
    </location>
    <ligand>
        <name>substrate</name>
    </ligand>
</feature>
<feature type="region of interest" description="Disordered" evidence="10">
    <location>
        <begin position="1"/>
        <end position="70"/>
    </location>
</feature>
<dbReference type="InterPro" id="IPR011108">
    <property type="entry name" value="RMMBL"/>
</dbReference>
<dbReference type="GO" id="GO:0008270">
    <property type="term" value="F:zinc ion binding"/>
    <property type="evidence" value="ECO:0007669"/>
    <property type="project" value="InterPro"/>
</dbReference>
<keyword evidence="3" id="KW-0479">Metal-binding</keyword>
<evidence type="ECO:0000256" key="2">
    <source>
        <dbReference type="ARBA" id="ARBA00022722"/>
    </source>
</evidence>
<comment type="similarity">
    <text evidence="9">Belongs to the metallo-beta-lactamase superfamily. RNA-metabolizing metallo-beta-lactamase-like family. Bacterial RNase J subfamily.</text>
</comment>
<dbReference type="KEGG" id="apai:APAC_0077"/>
<keyword evidence="2 9" id="KW-0540">Nuclease</keyword>
<keyword evidence="12" id="KW-1185">Reference proteome</keyword>
<organism evidence="11 12">
    <name type="scientific">Malaciobacter pacificus</name>
    <dbReference type="NCBI Taxonomy" id="1080223"/>
    <lineage>
        <taxon>Bacteria</taxon>
        <taxon>Pseudomonadati</taxon>
        <taxon>Campylobacterota</taxon>
        <taxon>Epsilonproteobacteria</taxon>
        <taxon>Campylobacterales</taxon>
        <taxon>Arcobacteraceae</taxon>
        <taxon>Malaciobacter</taxon>
    </lineage>
</organism>
<keyword evidence="4 9" id="KW-0255">Endonuclease</keyword>
<dbReference type="Gene3D" id="3.40.50.10710">
    <property type="entry name" value="Metallo-hydrolase/oxidoreductase"/>
    <property type="match status" value="1"/>
</dbReference>
<keyword evidence="7 9" id="KW-0269">Exonuclease</keyword>
<accession>A0A5C2H4Y7</accession>
<dbReference type="EC" id="3.1.-.-" evidence="9"/>
<dbReference type="InterPro" id="IPR001587">
    <property type="entry name" value="RNase_J_CS"/>
</dbReference>
<proteinExistence type="inferred from homology"/>
<evidence type="ECO:0000313" key="11">
    <source>
        <dbReference type="EMBL" id="QEP33248.1"/>
    </source>
</evidence>
<evidence type="ECO:0000256" key="9">
    <source>
        <dbReference type="HAMAP-Rule" id="MF_01491"/>
    </source>
</evidence>
<comment type="function">
    <text evidence="9">An RNase that has 5'-3' exonuclease and possibly endonuclease activity. Involved in maturation of rRNA and in some organisms also mRNA maturation and/or decay.</text>
</comment>
<comment type="subcellular location">
    <subcellularLocation>
        <location evidence="9">Cytoplasm</location>
    </subcellularLocation>
</comment>
<dbReference type="InterPro" id="IPR001279">
    <property type="entry name" value="Metallo-B-lactamas"/>
</dbReference>
<evidence type="ECO:0000256" key="8">
    <source>
        <dbReference type="ARBA" id="ARBA00022884"/>
    </source>
</evidence>
<dbReference type="InterPro" id="IPR036866">
    <property type="entry name" value="RibonucZ/Hydroxyglut_hydro"/>
</dbReference>
<dbReference type="GO" id="GO:0005737">
    <property type="term" value="C:cytoplasm"/>
    <property type="evidence" value="ECO:0007669"/>
    <property type="project" value="UniProtKB-SubCell"/>
</dbReference>
<dbReference type="InterPro" id="IPR004613">
    <property type="entry name" value="RNase_J"/>
</dbReference>
<dbReference type="PANTHER" id="PTHR43694">
    <property type="entry name" value="RIBONUCLEASE J"/>
    <property type="match status" value="1"/>
</dbReference>
<dbReference type="RefSeq" id="WP_130232223.1">
    <property type="nucleotide sequence ID" value="NZ_BMEF01000014.1"/>
</dbReference>
<dbReference type="SUPFAM" id="SSF56281">
    <property type="entry name" value="Metallo-hydrolase/oxidoreductase"/>
    <property type="match status" value="1"/>
</dbReference>
<evidence type="ECO:0000256" key="10">
    <source>
        <dbReference type="SAM" id="MobiDB-lite"/>
    </source>
</evidence>
<evidence type="ECO:0000256" key="3">
    <source>
        <dbReference type="ARBA" id="ARBA00022723"/>
    </source>
</evidence>
<dbReference type="CDD" id="cd07714">
    <property type="entry name" value="RNaseJ_MBL-fold"/>
    <property type="match status" value="1"/>
</dbReference>
<dbReference type="InterPro" id="IPR030854">
    <property type="entry name" value="RNase_J_bac"/>
</dbReference>
<feature type="compositionally biased region" description="Basic residues" evidence="10">
    <location>
        <begin position="46"/>
        <end position="56"/>
    </location>
</feature>
<feature type="compositionally biased region" description="Polar residues" evidence="10">
    <location>
        <begin position="12"/>
        <end position="23"/>
    </location>
</feature>
<comment type="subunit">
    <text evidence="9">Homodimer, may be a subunit of the RNA degradosome.</text>
</comment>
<keyword evidence="8 9" id="KW-0694">RNA-binding</keyword>
<gene>
    <name evidence="9" type="primary">rnj</name>
    <name evidence="11" type="ORF">APAC_0077</name>
</gene>
<feature type="compositionally biased region" description="Basic and acidic residues" evidence="10">
    <location>
        <begin position="24"/>
        <end position="33"/>
    </location>
</feature>
<evidence type="ECO:0000256" key="6">
    <source>
        <dbReference type="ARBA" id="ARBA00022833"/>
    </source>
</evidence>
<evidence type="ECO:0000256" key="5">
    <source>
        <dbReference type="ARBA" id="ARBA00022801"/>
    </source>
</evidence>
<dbReference type="GO" id="GO:0004521">
    <property type="term" value="F:RNA endonuclease activity"/>
    <property type="evidence" value="ECO:0007669"/>
    <property type="project" value="UniProtKB-UniRule"/>
</dbReference>
<dbReference type="Proteomes" id="UP000322726">
    <property type="component" value="Chromosome"/>
</dbReference>
<dbReference type="Gene3D" id="3.10.20.580">
    <property type="match status" value="1"/>
</dbReference>
<dbReference type="Pfam" id="PF17770">
    <property type="entry name" value="RNase_J_C"/>
    <property type="match status" value="1"/>
</dbReference>
<protein>
    <recommendedName>
        <fullName evidence="9">Ribonuclease J</fullName>
        <shortName evidence="9">RNase J</shortName>
        <ecNumber evidence="9">3.1.-.-</ecNumber>
    </recommendedName>
</protein>
<evidence type="ECO:0000256" key="7">
    <source>
        <dbReference type="ARBA" id="ARBA00022839"/>
    </source>
</evidence>
<dbReference type="HAMAP" id="MF_01491">
    <property type="entry name" value="RNase_J_bact"/>
    <property type="match status" value="1"/>
</dbReference>
<dbReference type="PROSITE" id="PS01292">
    <property type="entry name" value="UPF0036"/>
    <property type="match status" value="1"/>
</dbReference>
<dbReference type="Pfam" id="PF07521">
    <property type="entry name" value="RMMBL"/>
    <property type="match status" value="1"/>
</dbReference>
<dbReference type="AlphaFoldDB" id="A0A5C2H4Y7"/>
<keyword evidence="9" id="KW-0698">rRNA processing</keyword>
<dbReference type="OrthoDB" id="9770211at2"/>
<evidence type="ECO:0000256" key="1">
    <source>
        <dbReference type="ARBA" id="ARBA00022490"/>
    </source>
</evidence>
<dbReference type="Pfam" id="PF22505">
    <property type="entry name" value="RNase_J_b_CASP"/>
    <property type="match status" value="1"/>
</dbReference>
<reference evidence="11" key="2">
    <citation type="submission" date="2019-09" db="EMBL/GenBank/DDBJ databases">
        <title>Taxonomic note: a critical rebuttal of the proposed division of the genus Arcobacter into six genera, emended descriptions of Arcobacter anaerophilus and the genus Arcobacter, and an assessment of genus-level boundaries for Epsilonproteobacteria using in silico genomic comparator tools.</title>
        <authorList>
            <person name="On S.L.W."/>
            <person name="Miller W.G."/>
            <person name="Biggs P."/>
            <person name="Cornelius A."/>
            <person name="Vandamme P."/>
        </authorList>
    </citation>
    <scope>NUCLEOTIDE SEQUENCE [LARGE SCALE GENOMIC DNA]</scope>
    <source>
        <strain evidence="11">LMG 26638</strain>
    </source>
</reference>
<keyword evidence="6" id="KW-0862">Zinc</keyword>
<dbReference type="Gene3D" id="3.60.15.10">
    <property type="entry name" value="Ribonuclease Z/Hydroxyacylglutathione hydrolase-like"/>
    <property type="match status" value="1"/>
</dbReference>